<name>A0A2K2U1K2_9ACTN</name>
<dbReference type="GO" id="GO:0006313">
    <property type="term" value="P:DNA transposition"/>
    <property type="evidence" value="ECO:0007669"/>
    <property type="project" value="InterPro"/>
</dbReference>
<dbReference type="InterPro" id="IPR002559">
    <property type="entry name" value="Transposase_11"/>
</dbReference>
<dbReference type="InterPro" id="IPR047654">
    <property type="entry name" value="IS1634_transpos"/>
</dbReference>
<dbReference type="Proteomes" id="UP000236488">
    <property type="component" value="Unassembled WGS sequence"/>
</dbReference>
<dbReference type="GO" id="GO:0003677">
    <property type="term" value="F:DNA binding"/>
    <property type="evidence" value="ECO:0007669"/>
    <property type="project" value="InterPro"/>
</dbReference>
<organism evidence="2 3">
    <name type="scientific">Rubneribacter badeniensis</name>
    <dbReference type="NCBI Taxonomy" id="2070688"/>
    <lineage>
        <taxon>Bacteria</taxon>
        <taxon>Bacillati</taxon>
        <taxon>Actinomycetota</taxon>
        <taxon>Coriobacteriia</taxon>
        <taxon>Eggerthellales</taxon>
        <taxon>Eggerthellaceae</taxon>
        <taxon>Rubneribacter</taxon>
    </lineage>
</organism>
<evidence type="ECO:0000313" key="2">
    <source>
        <dbReference type="EMBL" id="PNV64169.1"/>
    </source>
</evidence>
<dbReference type="Gene3D" id="3.90.350.10">
    <property type="entry name" value="Transposase Inhibitor Protein From Tn5, Chain A, domain 1"/>
    <property type="match status" value="1"/>
</dbReference>
<keyword evidence="3" id="KW-1185">Reference proteome</keyword>
<dbReference type="SUPFAM" id="SSF53098">
    <property type="entry name" value="Ribonuclease H-like"/>
    <property type="match status" value="1"/>
</dbReference>
<evidence type="ECO:0000259" key="1">
    <source>
        <dbReference type="Pfam" id="PF01609"/>
    </source>
</evidence>
<dbReference type="AlphaFoldDB" id="A0A2K2U1K2"/>
<comment type="caution">
    <text evidence="2">The sequence shown here is derived from an EMBL/GenBank/DDBJ whole genome shotgun (WGS) entry which is preliminary data.</text>
</comment>
<dbReference type="PANTHER" id="PTHR34614:SF2">
    <property type="entry name" value="TRANSPOSASE IS4-LIKE DOMAIN-CONTAINING PROTEIN"/>
    <property type="match status" value="1"/>
</dbReference>
<dbReference type="InterPro" id="IPR012337">
    <property type="entry name" value="RNaseH-like_sf"/>
</dbReference>
<dbReference type="GO" id="GO:0004803">
    <property type="term" value="F:transposase activity"/>
    <property type="evidence" value="ECO:0007669"/>
    <property type="project" value="InterPro"/>
</dbReference>
<gene>
    <name evidence="2" type="ORF">C2L80_13420</name>
</gene>
<dbReference type="RefSeq" id="WP_103263372.1">
    <property type="nucleotide sequence ID" value="NZ_PPEL01000157.1"/>
</dbReference>
<proteinExistence type="predicted"/>
<dbReference type="Pfam" id="PF01609">
    <property type="entry name" value="DDE_Tnp_1"/>
    <property type="match status" value="1"/>
</dbReference>
<reference evidence="2 3" key="1">
    <citation type="journal article" date="2018" name="Int. J. Syst. Evol. Microbiol.">
        <title>Rubneribacter badeniensis gen. nov., sp. nov. and Enteroscipio rubneri gen. nov., sp. nov., new members of the Eggerthellaceae isolated from human faeces.</title>
        <authorList>
            <person name="Danylec N."/>
            <person name="Gobl A."/>
            <person name="Stoll D.A."/>
            <person name="Hetzer B."/>
            <person name="Kulling S.E."/>
            <person name="Huch M."/>
        </authorList>
    </citation>
    <scope>NUCLEOTIDE SEQUENCE [LARGE SCALE GENOMIC DNA]</scope>
    <source>
        <strain evidence="2 3">ResAG-85</strain>
    </source>
</reference>
<dbReference type="NCBIfam" id="NF033559">
    <property type="entry name" value="transpos_IS1634"/>
    <property type="match status" value="1"/>
</dbReference>
<evidence type="ECO:0000313" key="3">
    <source>
        <dbReference type="Proteomes" id="UP000236488"/>
    </source>
</evidence>
<feature type="domain" description="Transposase IS4-like" evidence="1">
    <location>
        <begin position="233"/>
        <end position="497"/>
    </location>
</feature>
<dbReference type="PANTHER" id="PTHR34614">
    <property type="match status" value="1"/>
</dbReference>
<sequence length="579" mass="66477">MYLKQTKNKAGRIYLSIMEAYRANGKVHHRTIEPIGYLDALEAQYDDPIAYFQEYARALTEEKRAQNAKVALEFFPAEKIDKRSDAERIGLGSIPLSYCYHALGLDRFWNNRKVHAHLAFDPNAIFRMLSYQRALHPGSKKDAWERAGELPDRRAYTLDHVYQSLSFFARHEKAFKAHIDKALGQIRAQDTSRVYYDVTNYYFEVENDDAPGEGLRARGVSKEHHPGPIVQMGLMMDASGMPLDYELWRGNTVDCQTMLPALRRVKDRHPDTRVVVVADKGLNTSANIAEAVSKGDGFIFSQSVRHAPKSLKEWVCDEKGYRSNSSGDFKIKSRQAHKRIKVKGEDGKTHTATVDVQEIAFWSRDFFERSRHEREKVVERSLRALERGEVSSAKSKTGARYVKDLAYAPDTGEAAARAYELDHGKIEEDASLDGYYCIVTSEWEMDEKEVIDAYRQLWRIEDAFRVTKSTLEARPVFVRTEGSIRAHFMTCYAALVMMRMLQEGLDWKYSADRIQAGLASLVGYREDANWYLFANRSEVTDAIGEMLGVQLNRRRYTKGDIRQMMADSRKPGYEIWLKS</sequence>
<accession>A0A2K2U1K2</accession>
<dbReference type="EMBL" id="PPEL01000157">
    <property type="protein sequence ID" value="PNV64169.1"/>
    <property type="molecule type" value="Genomic_DNA"/>
</dbReference>
<protein>
    <submittedName>
        <fullName evidence="2">Transposase</fullName>
    </submittedName>
</protein>